<accession>A0A9J7KUD8</accession>
<feature type="transmembrane region" description="Helical" evidence="11">
    <location>
        <begin position="340"/>
        <end position="362"/>
    </location>
</feature>
<evidence type="ECO:0000313" key="13">
    <source>
        <dbReference type="Proteomes" id="UP000001554"/>
    </source>
</evidence>
<feature type="transmembrane region" description="Helical" evidence="11">
    <location>
        <begin position="116"/>
        <end position="135"/>
    </location>
</feature>
<dbReference type="InterPro" id="IPR000276">
    <property type="entry name" value="GPCR_Rhodpsn"/>
</dbReference>
<reference evidence="14" key="2">
    <citation type="submission" date="2025-08" db="UniProtKB">
        <authorList>
            <consortium name="RefSeq"/>
        </authorList>
    </citation>
    <scope>IDENTIFICATION</scope>
    <source>
        <strain evidence="14">S238N-H82</strain>
        <tissue evidence="14">Testes</tissue>
    </source>
</reference>
<feature type="transmembrane region" description="Helical" evidence="11">
    <location>
        <begin position="39"/>
        <end position="65"/>
    </location>
</feature>
<dbReference type="GeneID" id="118411943"/>
<dbReference type="Gene3D" id="1.20.1070.10">
    <property type="entry name" value="Rhodopsin 7-helix transmembrane proteins"/>
    <property type="match status" value="1"/>
</dbReference>
<evidence type="ECO:0000256" key="6">
    <source>
        <dbReference type="ARBA" id="ARBA00023136"/>
    </source>
</evidence>
<proteinExistence type="inferred from homology"/>
<dbReference type="OMA" id="WDVTFAT"/>
<dbReference type="PRINTS" id="PR01012">
    <property type="entry name" value="NRPEPTIDEYR"/>
</dbReference>
<keyword evidence="6 11" id="KW-0472">Membrane</keyword>
<reference evidence="13" key="1">
    <citation type="journal article" date="2020" name="Nat. Ecol. Evol.">
        <title>Deeply conserved synteny resolves early events in vertebrate evolution.</title>
        <authorList>
            <person name="Simakov O."/>
            <person name="Marletaz F."/>
            <person name="Yue J.X."/>
            <person name="O'Connell B."/>
            <person name="Jenkins J."/>
            <person name="Brandt A."/>
            <person name="Calef R."/>
            <person name="Tung C.H."/>
            <person name="Huang T.K."/>
            <person name="Schmutz J."/>
            <person name="Satoh N."/>
            <person name="Yu J.K."/>
            <person name="Putnam N.H."/>
            <person name="Green R.E."/>
            <person name="Rokhsar D.S."/>
        </authorList>
    </citation>
    <scope>NUCLEOTIDE SEQUENCE [LARGE SCALE GENOMIC DNA]</scope>
    <source>
        <strain evidence="13">S238N-H82</strain>
    </source>
</reference>
<feature type="transmembrane region" description="Helical" evidence="11">
    <location>
        <begin position="301"/>
        <end position="325"/>
    </location>
</feature>
<dbReference type="OrthoDB" id="9880339at2759"/>
<organism evidence="13 14">
    <name type="scientific">Branchiostoma floridae</name>
    <name type="common">Florida lancelet</name>
    <name type="synonym">Amphioxus</name>
    <dbReference type="NCBI Taxonomy" id="7739"/>
    <lineage>
        <taxon>Eukaryota</taxon>
        <taxon>Metazoa</taxon>
        <taxon>Chordata</taxon>
        <taxon>Cephalochordata</taxon>
        <taxon>Leptocardii</taxon>
        <taxon>Amphioxiformes</taxon>
        <taxon>Branchiostomatidae</taxon>
        <taxon>Branchiostoma</taxon>
    </lineage>
</organism>
<feature type="transmembrane region" description="Helical" evidence="11">
    <location>
        <begin position="77"/>
        <end position="96"/>
    </location>
</feature>
<dbReference type="GO" id="GO:0004930">
    <property type="term" value="F:G protein-coupled receptor activity"/>
    <property type="evidence" value="ECO:0000318"/>
    <property type="project" value="GO_Central"/>
</dbReference>
<keyword evidence="4 11" id="KW-1133">Transmembrane helix</keyword>
<dbReference type="KEGG" id="bfo:118411943"/>
<evidence type="ECO:0000256" key="4">
    <source>
        <dbReference type="ARBA" id="ARBA00022989"/>
    </source>
</evidence>
<keyword evidence="7 9" id="KW-0675">Receptor</keyword>
<keyword evidence="8 9" id="KW-0807">Transducer</keyword>
<feature type="domain" description="G-protein coupled receptors family 1 profile" evidence="12">
    <location>
        <begin position="57"/>
        <end position="359"/>
    </location>
</feature>
<evidence type="ECO:0000256" key="1">
    <source>
        <dbReference type="ARBA" id="ARBA00004141"/>
    </source>
</evidence>
<dbReference type="PANTHER" id="PTHR45695:SF37">
    <property type="entry name" value="FREE FATTY ACID RECEPTOR 4-LIKE"/>
    <property type="match status" value="1"/>
</dbReference>
<gene>
    <name evidence="14" type="primary">LOC118411943</name>
</gene>
<dbReference type="FunFam" id="1.20.1070.10:FF:000984">
    <property type="entry name" value="Uncharacterized protein"/>
    <property type="match status" value="1"/>
</dbReference>
<dbReference type="GO" id="GO:0004983">
    <property type="term" value="F:neuropeptide Y receptor activity"/>
    <property type="evidence" value="ECO:0007669"/>
    <property type="project" value="InterPro"/>
</dbReference>
<keyword evidence="5 9" id="KW-0297">G-protein coupled receptor</keyword>
<dbReference type="InterPro" id="IPR017452">
    <property type="entry name" value="GPCR_Rhodpsn_7TM"/>
</dbReference>
<dbReference type="SUPFAM" id="SSF81321">
    <property type="entry name" value="Family A G protein-coupled receptor-like"/>
    <property type="match status" value="1"/>
</dbReference>
<feature type="transmembrane region" description="Helical" evidence="11">
    <location>
        <begin position="205"/>
        <end position="228"/>
    </location>
</feature>
<dbReference type="InterPro" id="IPR000611">
    <property type="entry name" value="NPY_rcpt"/>
</dbReference>
<protein>
    <submittedName>
        <fullName evidence="14">Free fatty acid receptor 4-like</fullName>
    </submittedName>
</protein>
<evidence type="ECO:0000256" key="2">
    <source>
        <dbReference type="ARBA" id="ARBA00010663"/>
    </source>
</evidence>
<comment type="subcellular location">
    <subcellularLocation>
        <location evidence="1">Membrane</location>
        <topology evidence="1">Multi-pass membrane protein</topology>
    </subcellularLocation>
</comment>
<dbReference type="PROSITE" id="PS00237">
    <property type="entry name" value="G_PROTEIN_RECEP_F1_1"/>
    <property type="match status" value="1"/>
</dbReference>
<dbReference type="PANTHER" id="PTHR45695">
    <property type="entry name" value="LEUCOKININ RECEPTOR-RELATED"/>
    <property type="match status" value="1"/>
</dbReference>
<dbReference type="GO" id="GO:0007186">
    <property type="term" value="P:G protein-coupled receptor signaling pathway"/>
    <property type="evidence" value="ECO:0000318"/>
    <property type="project" value="GO_Central"/>
</dbReference>
<feature type="region of interest" description="Disordered" evidence="10">
    <location>
        <begin position="250"/>
        <end position="270"/>
    </location>
</feature>
<evidence type="ECO:0000256" key="5">
    <source>
        <dbReference type="ARBA" id="ARBA00023040"/>
    </source>
</evidence>
<evidence type="ECO:0000259" key="12">
    <source>
        <dbReference type="PROSITE" id="PS50262"/>
    </source>
</evidence>
<evidence type="ECO:0000256" key="3">
    <source>
        <dbReference type="ARBA" id="ARBA00022692"/>
    </source>
</evidence>
<sequence>MENITDVTDVSYFHDYDDIFGNRSFFTFLSEFQRAQPQLVYVEVTILIVITIAAYVTNITLILVLTRDRQMHNWTNYLIVHLCCVDILLASTAPFIAAARVTQSWAMGPGVCHGLMYTMTLSATVTMWTMVLISVERCHTIVKPFKKGWIDYDKRHFAGTLILAWAACGLYCLPIALYFKERTFSIVDDDVMICTLVWPAPGASYAFTIPFPLLTFCVPLVIISVNYYRVFKTFWSSRARLNSTRDIPLPSLSSDRGKDSPASVGKHQSTLPRQSSIVNIGNLKRIKASPFSGKDIRVVKVLIMLVVTFFIMWLPVMIMILLIQFDGDNTIQGHVLKSHHFVAVLCFTLCNAILNPVFYGLLNQNNRNGVRKLCRS</sequence>
<evidence type="ECO:0000256" key="10">
    <source>
        <dbReference type="SAM" id="MobiDB-lite"/>
    </source>
</evidence>
<comment type="similarity">
    <text evidence="2 9">Belongs to the G-protein coupled receptor 1 family.</text>
</comment>
<evidence type="ECO:0000256" key="8">
    <source>
        <dbReference type="ARBA" id="ARBA00023224"/>
    </source>
</evidence>
<dbReference type="CDD" id="cd00637">
    <property type="entry name" value="7tm_classA_rhodopsin-like"/>
    <property type="match status" value="1"/>
</dbReference>
<keyword evidence="13" id="KW-1185">Reference proteome</keyword>
<evidence type="ECO:0000256" key="11">
    <source>
        <dbReference type="SAM" id="Phobius"/>
    </source>
</evidence>
<dbReference type="RefSeq" id="XP_035670361.1">
    <property type="nucleotide sequence ID" value="XM_035814468.1"/>
</dbReference>
<keyword evidence="3 9" id="KW-0812">Transmembrane</keyword>
<dbReference type="Proteomes" id="UP000001554">
    <property type="component" value="Chromosome 3"/>
</dbReference>
<evidence type="ECO:0000256" key="9">
    <source>
        <dbReference type="RuleBase" id="RU000688"/>
    </source>
</evidence>
<evidence type="ECO:0000313" key="14">
    <source>
        <dbReference type="RefSeq" id="XP_035670361.1"/>
    </source>
</evidence>
<dbReference type="PRINTS" id="PR00237">
    <property type="entry name" value="GPCRRHODOPSN"/>
</dbReference>
<feature type="transmembrane region" description="Helical" evidence="11">
    <location>
        <begin position="156"/>
        <end position="179"/>
    </location>
</feature>
<dbReference type="GO" id="GO:0005886">
    <property type="term" value="C:plasma membrane"/>
    <property type="evidence" value="ECO:0000318"/>
    <property type="project" value="GO_Central"/>
</dbReference>
<dbReference type="Pfam" id="PF00001">
    <property type="entry name" value="7tm_1"/>
    <property type="match status" value="1"/>
</dbReference>
<dbReference type="PROSITE" id="PS50262">
    <property type="entry name" value="G_PROTEIN_RECEP_F1_2"/>
    <property type="match status" value="1"/>
</dbReference>
<name>A0A9J7KUD8_BRAFL</name>
<evidence type="ECO:0000256" key="7">
    <source>
        <dbReference type="ARBA" id="ARBA00023170"/>
    </source>
</evidence>
<dbReference type="AlphaFoldDB" id="A0A9J7KUD8"/>